<dbReference type="Gene3D" id="2.130.10.10">
    <property type="entry name" value="YVTN repeat-like/Quinoprotein amine dehydrogenase"/>
    <property type="match status" value="2"/>
</dbReference>
<dbReference type="WBParaSite" id="Gr19_v10_g13342.t1">
    <property type="protein sequence ID" value="Gr19_v10_g13342.t1"/>
    <property type="gene ID" value="Gr19_v10_g13342"/>
</dbReference>
<keyword evidence="9" id="KW-1185">Reference proteome</keyword>
<feature type="compositionally biased region" description="Basic and acidic residues" evidence="5">
    <location>
        <begin position="990"/>
        <end position="1005"/>
    </location>
</feature>
<evidence type="ECO:0000256" key="2">
    <source>
        <dbReference type="ARBA" id="ARBA00023069"/>
    </source>
</evidence>
<proteinExistence type="predicted"/>
<keyword evidence="3" id="KW-0966">Cell projection</keyword>
<dbReference type="Pfam" id="PF23335">
    <property type="entry name" value="Beta-prop_IFT80_2nd"/>
    <property type="match status" value="1"/>
</dbReference>
<evidence type="ECO:0000259" key="7">
    <source>
        <dbReference type="Pfam" id="PF23387"/>
    </source>
</evidence>
<evidence type="ECO:0000256" key="3">
    <source>
        <dbReference type="ARBA" id="ARBA00023273"/>
    </source>
</evidence>
<dbReference type="PANTHER" id="PTHR24098:SF0">
    <property type="entry name" value="OUTER SEGMENT 5"/>
    <property type="match status" value="1"/>
</dbReference>
<evidence type="ECO:0000313" key="9">
    <source>
        <dbReference type="Proteomes" id="UP000887572"/>
    </source>
</evidence>
<feature type="repeat" description="WD" evidence="4">
    <location>
        <begin position="212"/>
        <end position="244"/>
    </location>
</feature>
<protein>
    <submittedName>
        <fullName evidence="10">Uncharacterized protein</fullName>
    </submittedName>
</protein>
<evidence type="ECO:0000256" key="1">
    <source>
        <dbReference type="ARBA" id="ARBA00004138"/>
    </source>
</evidence>
<organism evidence="9 10">
    <name type="scientific">Globodera rostochiensis</name>
    <name type="common">Golden nematode worm</name>
    <name type="synonym">Heterodera rostochiensis</name>
    <dbReference type="NCBI Taxonomy" id="31243"/>
    <lineage>
        <taxon>Eukaryota</taxon>
        <taxon>Metazoa</taxon>
        <taxon>Ecdysozoa</taxon>
        <taxon>Nematoda</taxon>
        <taxon>Chromadorea</taxon>
        <taxon>Rhabditida</taxon>
        <taxon>Tylenchina</taxon>
        <taxon>Tylenchomorpha</taxon>
        <taxon>Tylenchoidea</taxon>
        <taxon>Heteroderidae</taxon>
        <taxon>Heteroderinae</taxon>
        <taxon>Globodera</taxon>
    </lineage>
</organism>
<dbReference type="GO" id="GO:0060271">
    <property type="term" value="P:cilium assembly"/>
    <property type="evidence" value="ECO:0007669"/>
    <property type="project" value="TreeGrafter"/>
</dbReference>
<dbReference type="Gene3D" id="1.25.40.470">
    <property type="match status" value="1"/>
</dbReference>
<dbReference type="InterPro" id="IPR056456">
    <property type="entry name" value="Beta-prop_IFT80_2nd"/>
</dbReference>
<name>A0A914H2A7_GLORO</name>
<comment type="subcellular location">
    <subcellularLocation>
        <location evidence="1">Cell projection</location>
        <location evidence="1">Cilium</location>
    </subcellularLocation>
</comment>
<dbReference type="SUPFAM" id="SSF50978">
    <property type="entry name" value="WD40 repeat-like"/>
    <property type="match status" value="1"/>
</dbReference>
<feature type="domain" description="DUF7516" evidence="8">
    <location>
        <begin position="893"/>
        <end position="979"/>
    </location>
</feature>
<feature type="domain" description="IFT80/172/WDR35 TPR" evidence="7">
    <location>
        <begin position="610"/>
        <end position="750"/>
    </location>
</feature>
<dbReference type="Pfam" id="PF00400">
    <property type="entry name" value="WD40"/>
    <property type="match status" value="1"/>
</dbReference>
<dbReference type="InterPro" id="IPR055938">
    <property type="entry name" value="DUF7516"/>
</dbReference>
<evidence type="ECO:0000259" key="8">
    <source>
        <dbReference type="Pfam" id="PF24360"/>
    </source>
</evidence>
<dbReference type="GO" id="GO:0005929">
    <property type="term" value="C:cilium"/>
    <property type="evidence" value="ECO:0007669"/>
    <property type="project" value="UniProtKB-SubCell"/>
</dbReference>
<dbReference type="PANTHER" id="PTHR24098">
    <property type="entry name" value="OUTER SEGMENT 5"/>
    <property type="match status" value="1"/>
</dbReference>
<evidence type="ECO:0000256" key="5">
    <source>
        <dbReference type="SAM" id="MobiDB-lite"/>
    </source>
</evidence>
<keyword evidence="2" id="KW-0969">Cilium</keyword>
<dbReference type="InterPro" id="IPR001680">
    <property type="entry name" value="WD40_rpt"/>
</dbReference>
<dbReference type="GO" id="GO:0030992">
    <property type="term" value="C:intraciliary transport particle B"/>
    <property type="evidence" value="ECO:0007669"/>
    <property type="project" value="TreeGrafter"/>
</dbReference>
<evidence type="ECO:0000256" key="4">
    <source>
        <dbReference type="PROSITE-ProRule" id="PRU00221"/>
    </source>
</evidence>
<dbReference type="Pfam" id="PF23387">
    <property type="entry name" value="TPR_IFT80_172"/>
    <property type="match status" value="1"/>
</dbReference>
<dbReference type="Pfam" id="PF24360">
    <property type="entry name" value="DUF7516"/>
    <property type="match status" value="1"/>
</dbReference>
<feature type="domain" description="IFT80 second beta-propeller" evidence="6">
    <location>
        <begin position="289"/>
        <end position="582"/>
    </location>
</feature>
<keyword evidence="4" id="KW-0853">WD repeat</keyword>
<sequence length="1338" mass="150338">MRLRLQLSPWAFRNAVTGVVWVGADEVFSVSDDHNLCRWIVSKTEGTFLPNPLKETIFPTSLHSSLFAGGLSSLSTDKHNLSVRSGKKQQRSAIHTSQTGNDLILMTASDGKVHLITSAGKIERSIDAHQGAAILARWNTSDPGGTGGFVSCGEDGSVKMWSRNGMLRSVLAQLGKPVYAVDWNGNSNKLVYCAGEECFIKQMKAQNAPTKWRAHTGLVLCLSWSAVTDLIVSGGEDCRYRLWDGQGRPLWSSTSHDSAINQGGLIRWNGPALVGGCANGQLLHAHVVERRLMWEQLEAVQTRKKVINIRDLSSEVARERLETRDRVVRFELGFNYLVVATTKQCYIFSAKNWNAPIIADLKEGAGPVSLIRLCEKCFLLVESSSVQLFNFEGRILSTIRIPSSPAGEPFTEQTAAIANDLIVLRDQAQHSLVHLFDPQNGRTAGDGPITHNLDVTELCVNMCGSFAERRVAFVDLNGDCFLSLVNCYESAQRTAKIGSLISCLSSNNSTNMLAALQDNQRLIVWTLPTVAFMDRDLLPSTQIELGNSAELGKSSTIVGFVGNTVNVRRSDGCLIVHYVPPFIAALIRCVQHGQWDQAVRICRTMKEEFLWATLAGLAGTEKNYKIAEICYGQLEEVEKVLFLSELRSQNVPQLRDAMVAQFSGQRREADTTLVNAGKAFEALMLNLGTFRFDRAMELATKMGRHLDTVLGYRQRYLGLLGRKETDHRYLKHHSEVEPMMADKFERKKHQRMATVVAKISREELLEFVRNELVCTIGSADAPVAIPVLITTFREDTNEDILQLAKKLGYPSIEAMLDSVDLSDLVEPCFTDLAKGAGNENPKKVFSYRVKGSPMIAHILSTIEESAHYKDMKAEKHRQLEVLIGDPKYNPNILMGKEHLLALIYNLGGQERFVDLTELRKVYEQVHGTELNRAALKKFFPTGQLKNIMDKYLYQDIELATDQNKNGSLLFRMKRPYKEICEEIVRITEEREKHKEEQRKFRQDRRNSKKPKGPAQQPKKLKVINPPPPPKPKPIPLVKSMVHRANDLYTDDPMLFRKIATVSVHGHAGGEEQCPTNGTMEDEGSENGIAKRYTTRVEGATYTDDEEECMNDGDGEGKDADQEYGLEMLETEDNSSHGSLVMVNTRAESPAVEQNGDDEAEAVEDRAAKRMVMVRRMLEERKAFEEQVKMRNEVSGEVKGVFTETKRSGRRAREEEARRERVAKLLKRMESKMAEMEPMLVNDRLNEKSKRRIAVLVVELIWANRELGVSEVKNMLALLFGRIVEIDVAQFVTTYCKCLKFVRAPVEPHIVIVDESRKQIGKEIIDRGRKMNKKLLKNL</sequence>
<dbReference type="PROSITE" id="PS50082">
    <property type="entry name" value="WD_REPEATS_2"/>
    <property type="match status" value="1"/>
</dbReference>
<dbReference type="Proteomes" id="UP000887572">
    <property type="component" value="Unplaced"/>
</dbReference>
<accession>A0A914H2A7</accession>
<dbReference type="InterPro" id="IPR056157">
    <property type="entry name" value="TPR_IFT80_172_dom"/>
</dbReference>
<feature type="region of interest" description="Disordered" evidence="5">
    <location>
        <begin position="990"/>
        <end position="1036"/>
    </location>
</feature>
<dbReference type="SMART" id="SM00320">
    <property type="entry name" value="WD40"/>
    <property type="match status" value="3"/>
</dbReference>
<dbReference type="PROSITE" id="PS50294">
    <property type="entry name" value="WD_REPEATS_REGION"/>
    <property type="match status" value="1"/>
</dbReference>
<evidence type="ECO:0000259" key="6">
    <source>
        <dbReference type="Pfam" id="PF23335"/>
    </source>
</evidence>
<evidence type="ECO:0000313" key="10">
    <source>
        <dbReference type="WBParaSite" id="Gr19_v10_g13342.t1"/>
    </source>
</evidence>
<dbReference type="InterPro" id="IPR015943">
    <property type="entry name" value="WD40/YVTN_repeat-like_dom_sf"/>
</dbReference>
<reference evidence="10" key="1">
    <citation type="submission" date="2022-11" db="UniProtKB">
        <authorList>
            <consortium name="WormBaseParasite"/>
        </authorList>
    </citation>
    <scope>IDENTIFICATION</scope>
</reference>
<dbReference type="SUPFAM" id="SSF101908">
    <property type="entry name" value="Putative isomerase YbhE"/>
    <property type="match status" value="1"/>
</dbReference>
<dbReference type="InterPro" id="IPR036322">
    <property type="entry name" value="WD40_repeat_dom_sf"/>
</dbReference>
<feature type="compositionally biased region" description="Pro residues" evidence="5">
    <location>
        <begin position="1024"/>
        <end position="1034"/>
    </location>
</feature>